<dbReference type="GO" id="GO:0005524">
    <property type="term" value="F:ATP binding"/>
    <property type="evidence" value="ECO:0007669"/>
    <property type="project" value="InterPro"/>
</dbReference>
<keyword evidence="4" id="KW-0175">Coiled coil</keyword>
<dbReference type="InterPro" id="IPR047499">
    <property type="entry name" value="DD_AK7"/>
</dbReference>
<dbReference type="AlphaFoldDB" id="A0A0R3S9U1"/>
<dbReference type="STRING" id="6216.A0A0R3S9U1"/>
<dbReference type="Gene3D" id="3.40.50.300">
    <property type="entry name" value="P-loop containing nucleotide triphosphate hydrolases"/>
    <property type="match status" value="1"/>
</dbReference>
<dbReference type="SUPFAM" id="SSF52540">
    <property type="entry name" value="P-loop containing nucleoside triphosphate hydrolases"/>
    <property type="match status" value="1"/>
</dbReference>
<keyword evidence="3" id="KW-0418">Kinase</keyword>
<dbReference type="EMBL" id="UYSG01000169">
    <property type="protein sequence ID" value="VDL18514.1"/>
    <property type="molecule type" value="Genomic_DNA"/>
</dbReference>
<keyword evidence="1" id="KW-0808">Transferase</keyword>
<organism evidence="8">
    <name type="scientific">Hymenolepis diminuta</name>
    <name type="common">Rat tapeworm</name>
    <dbReference type="NCBI Taxonomy" id="6216"/>
    <lineage>
        <taxon>Eukaryota</taxon>
        <taxon>Metazoa</taxon>
        <taxon>Spiralia</taxon>
        <taxon>Lophotrochozoa</taxon>
        <taxon>Platyhelminthes</taxon>
        <taxon>Cestoda</taxon>
        <taxon>Eucestoda</taxon>
        <taxon>Cyclophyllidea</taxon>
        <taxon>Hymenolepididae</taxon>
        <taxon>Hymenolepis</taxon>
    </lineage>
</organism>
<evidence type="ECO:0000256" key="4">
    <source>
        <dbReference type="SAM" id="Coils"/>
    </source>
</evidence>
<sequence>MATQEDGNLIPMNIFINHLDTYISSNVGKILLKSVFNKKAKTEEDNESQEEEGNNIVTNLPVDFKNNIFCTLSNAKSDLKYPVTIVEFGKWTDLYSKIKHCKYFIYNIIDNDNQIDEALWVAEKLSHDSYNSPERKVFILLSTVLTWSRTQYLSDENDNTSFSDIDYRRRKAHPNYYKHIAAEKEIKRLGDLFSTSLQYIPSLSFRDIPLIFFFSIVFGTLNMCPKTHYILAVDEGNNTQVEIVKAISKALTTGRVKHISIDEAKGNNVFTEKEIDNLTLNLRLEAQYVRENMPFEWINEDGLVNSINKLVREFKLARGLIPIRICILGPPLSGKTKLSQLLSDYYSVPHIHVKKVIKDRIKELEEKVKNNKEETETEAGADGVSEDEDSGEILEEILTALSTGKGRLDNPMLCDLIKRRLNSKECKNQGYILDGFPKTKAQADLLFGEDDVEEGSESEDEEDKEELNVVEKPGTGRDVDLHTQLAQLESERDVRERIIPNVTEETTFLSKIGLSPKPNSLPACTVFLQASDVFLFSRALQLPLDEVQPNHNDEEGFLRRLTVYRRAHAGSEVAALMASEELRKALESENLQKITNGEDSSLDPSKQLAPLMAGSVSPNTLLAYFEDRGVSTLNFDIATDTSGEFDEIERKIELAIGPPRNYGSVSKKTKVKEELQLKAEEERRELEQSRAAEELSRRNWQKQEMSNLLEAIQAEEEEALQKASKPLREYLGKFVMPTLTKGVFECIWRQPEDPVDYLAEYLFRNNPQVD</sequence>
<dbReference type="GO" id="GO:0019205">
    <property type="term" value="F:nucleobase-containing compound kinase activity"/>
    <property type="evidence" value="ECO:0007669"/>
    <property type="project" value="InterPro"/>
</dbReference>
<feature type="coiled-coil region" evidence="4">
    <location>
        <begin position="665"/>
        <end position="722"/>
    </location>
</feature>
<dbReference type="GO" id="GO:0006139">
    <property type="term" value="P:nucleobase-containing compound metabolic process"/>
    <property type="evidence" value="ECO:0007669"/>
    <property type="project" value="InterPro"/>
</dbReference>
<evidence type="ECO:0000313" key="6">
    <source>
        <dbReference type="EMBL" id="VDL18514.1"/>
    </source>
</evidence>
<dbReference type="InterPro" id="IPR000850">
    <property type="entry name" value="Adenylat/UMP-CMP_kin"/>
</dbReference>
<reference evidence="8" key="1">
    <citation type="submission" date="2016-04" db="UniProtKB">
        <authorList>
            <consortium name="WormBaseParasite"/>
        </authorList>
    </citation>
    <scope>IDENTIFICATION</scope>
</reference>
<dbReference type="InterPro" id="IPR027417">
    <property type="entry name" value="P-loop_NTPase"/>
</dbReference>
<dbReference type="Gene3D" id="1.20.890.10">
    <property type="entry name" value="cAMP-dependent protein kinase regulatory subunit, dimerization-anchoring domain"/>
    <property type="match status" value="1"/>
</dbReference>
<evidence type="ECO:0000256" key="1">
    <source>
        <dbReference type="ARBA" id="ARBA00022679"/>
    </source>
</evidence>
<feature type="compositionally biased region" description="Acidic residues" evidence="5">
    <location>
        <begin position="375"/>
        <end position="389"/>
    </location>
</feature>
<evidence type="ECO:0000313" key="7">
    <source>
        <dbReference type="Proteomes" id="UP000274504"/>
    </source>
</evidence>
<evidence type="ECO:0000313" key="8">
    <source>
        <dbReference type="WBParaSite" id="HDID_0000105201-mRNA-1"/>
    </source>
</evidence>
<proteinExistence type="predicted"/>
<feature type="region of interest" description="Disordered" evidence="5">
    <location>
        <begin position="368"/>
        <end position="389"/>
    </location>
</feature>
<dbReference type="Pfam" id="PF05186">
    <property type="entry name" value="Dpy-30"/>
    <property type="match status" value="1"/>
</dbReference>
<keyword evidence="2" id="KW-0547">Nucleotide-binding</keyword>
<accession>A0A0R3S9U1</accession>
<protein>
    <submittedName>
        <fullName evidence="8">Adenylate kinase 7</fullName>
    </submittedName>
</protein>
<dbReference type="Proteomes" id="UP000274504">
    <property type="component" value="Unassembled WGS sequence"/>
</dbReference>
<reference evidence="6 7" key="2">
    <citation type="submission" date="2018-11" db="EMBL/GenBank/DDBJ databases">
        <authorList>
            <consortium name="Pathogen Informatics"/>
        </authorList>
    </citation>
    <scope>NUCLEOTIDE SEQUENCE [LARGE SCALE GENOMIC DNA]</scope>
</reference>
<dbReference type="PANTHER" id="PTHR23359">
    <property type="entry name" value="NUCLEOTIDE KINASE"/>
    <property type="match status" value="1"/>
</dbReference>
<evidence type="ECO:0000256" key="3">
    <source>
        <dbReference type="ARBA" id="ARBA00022777"/>
    </source>
</evidence>
<dbReference type="InterPro" id="IPR007858">
    <property type="entry name" value="Dpy-30_motif"/>
</dbReference>
<gene>
    <name evidence="6" type="ORF">HDID_LOCUS1053</name>
</gene>
<dbReference type="CDD" id="cd22967">
    <property type="entry name" value="DD_AK7"/>
    <property type="match status" value="1"/>
</dbReference>
<dbReference type="OrthoDB" id="10262413at2759"/>
<evidence type="ECO:0000256" key="2">
    <source>
        <dbReference type="ARBA" id="ARBA00022741"/>
    </source>
</evidence>
<dbReference type="WBParaSite" id="HDID_0000105201-mRNA-1">
    <property type="protein sequence ID" value="HDID_0000105201-mRNA-1"/>
    <property type="gene ID" value="HDID_0000105201"/>
</dbReference>
<evidence type="ECO:0000256" key="5">
    <source>
        <dbReference type="SAM" id="MobiDB-lite"/>
    </source>
</evidence>
<name>A0A0R3S9U1_HYMDI</name>